<dbReference type="EC" id="2.7.7.60" evidence="7"/>
<feature type="site" description="Positions MEP for the nucleophilic attack" evidence="7">
    <location>
        <position position="210"/>
    </location>
</feature>
<evidence type="ECO:0000256" key="5">
    <source>
        <dbReference type="ARBA" id="ARBA00022695"/>
    </source>
</evidence>
<dbReference type="Proteomes" id="UP000886129">
    <property type="component" value="Unassembled WGS sequence"/>
</dbReference>
<evidence type="ECO:0000256" key="6">
    <source>
        <dbReference type="ARBA" id="ARBA00023229"/>
    </source>
</evidence>
<evidence type="ECO:0000256" key="1">
    <source>
        <dbReference type="ARBA" id="ARBA00001282"/>
    </source>
</evidence>
<comment type="similarity">
    <text evidence="3 7">Belongs to the IspD/TarI cytidylyltransferase family. IspD subfamily.</text>
</comment>
<gene>
    <name evidence="7 8" type="primary">ispD</name>
    <name evidence="8" type="ORF">ENL26_02075</name>
</gene>
<dbReference type="GO" id="GO:0050518">
    <property type="term" value="F:2-C-methyl-D-erythritol 4-phosphate cytidylyltransferase activity"/>
    <property type="evidence" value="ECO:0007669"/>
    <property type="project" value="UniProtKB-UniRule"/>
</dbReference>
<evidence type="ECO:0000313" key="8">
    <source>
        <dbReference type="EMBL" id="HHF08545.1"/>
    </source>
</evidence>
<dbReference type="Pfam" id="PF01128">
    <property type="entry name" value="IspD"/>
    <property type="match status" value="1"/>
</dbReference>
<proteinExistence type="inferred from homology"/>
<dbReference type="PROSITE" id="PS01295">
    <property type="entry name" value="ISPD"/>
    <property type="match status" value="1"/>
</dbReference>
<keyword evidence="4 7" id="KW-0808">Transferase</keyword>
<keyword evidence="6 7" id="KW-0414">Isoprene biosynthesis</keyword>
<evidence type="ECO:0000256" key="4">
    <source>
        <dbReference type="ARBA" id="ARBA00022679"/>
    </source>
</evidence>
<dbReference type="EMBL" id="DRTH01000121">
    <property type="protein sequence ID" value="HHF08545.1"/>
    <property type="molecule type" value="Genomic_DNA"/>
</dbReference>
<accession>A0A7C5DV13</accession>
<dbReference type="Gene3D" id="3.90.550.10">
    <property type="entry name" value="Spore Coat Polysaccharide Biosynthesis Protein SpsA, Chain A"/>
    <property type="match status" value="1"/>
</dbReference>
<dbReference type="GO" id="GO:0019288">
    <property type="term" value="P:isopentenyl diphosphate biosynthetic process, methylerythritol 4-phosphate pathway"/>
    <property type="evidence" value="ECO:0007669"/>
    <property type="project" value="UniProtKB-UniRule"/>
</dbReference>
<dbReference type="PANTHER" id="PTHR32125:SF4">
    <property type="entry name" value="2-C-METHYL-D-ERYTHRITOL 4-PHOSPHATE CYTIDYLYLTRANSFERASE, CHLOROPLASTIC"/>
    <property type="match status" value="1"/>
</dbReference>
<evidence type="ECO:0000256" key="3">
    <source>
        <dbReference type="ARBA" id="ARBA00009789"/>
    </source>
</evidence>
<name>A0A7C5DV13_9BACT</name>
<dbReference type="SUPFAM" id="SSF53448">
    <property type="entry name" value="Nucleotide-diphospho-sugar transferases"/>
    <property type="match status" value="1"/>
</dbReference>
<dbReference type="HAMAP" id="MF_00108">
    <property type="entry name" value="IspD"/>
    <property type="match status" value="1"/>
</dbReference>
<dbReference type="InterPro" id="IPR050088">
    <property type="entry name" value="IspD/TarI_cytidylyltransf_bact"/>
</dbReference>
<protein>
    <recommendedName>
        <fullName evidence="7">2-C-methyl-D-erythritol 4-phosphate cytidylyltransferase</fullName>
        <ecNumber evidence="7">2.7.7.60</ecNumber>
    </recommendedName>
    <alternativeName>
        <fullName evidence="7">4-diphosphocytidyl-2C-methyl-D-erythritol synthase</fullName>
    </alternativeName>
    <alternativeName>
        <fullName evidence="7">MEP cytidylyltransferase</fullName>
        <shortName evidence="7">MCT</shortName>
    </alternativeName>
</protein>
<evidence type="ECO:0000256" key="7">
    <source>
        <dbReference type="HAMAP-Rule" id="MF_00108"/>
    </source>
</evidence>
<comment type="caution">
    <text evidence="8">The sequence shown here is derived from an EMBL/GenBank/DDBJ whole genome shotgun (WGS) entry which is preliminary data.</text>
</comment>
<dbReference type="InterPro" id="IPR001228">
    <property type="entry name" value="IspD"/>
</dbReference>
<organism evidence="8">
    <name type="scientific">Kosmotoga arenicorallina</name>
    <dbReference type="NCBI Taxonomy" id="688066"/>
    <lineage>
        <taxon>Bacteria</taxon>
        <taxon>Thermotogati</taxon>
        <taxon>Thermotogota</taxon>
        <taxon>Thermotogae</taxon>
        <taxon>Kosmotogales</taxon>
        <taxon>Kosmotogaceae</taxon>
        <taxon>Kosmotoga</taxon>
    </lineage>
</organism>
<sequence length="229" mass="25966">MKTAVLIVAGGEGKRFGSPLPKQFVKLSGKEIFIRSVELFFYSPFVDRVVLILHPAWIEKGIALLKSYGLNGVKVVPGGKSRQQSVFNGLNTLRLFNPQRVMIHDAARPLFNAKQIEEILKLVEPKKGVVIAEKVTDTIYQVEENHLSRTLDRTKLWKAQTPQCFFFQEILKAHKLALKDHFEEATDDATLYAKYVGEVFLLSPLSLNLKITTQNDLQIAELYLKELGR</sequence>
<evidence type="ECO:0000256" key="2">
    <source>
        <dbReference type="ARBA" id="ARBA00004787"/>
    </source>
</evidence>
<dbReference type="PANTHER" id="PTHR32125">
    <property type="entry name" value="2-C-METHYL-D-ERYTHRITOL 4-PHOSPHATE CYTIDYLYLTRANSFERASE, CHLOROPLASTIC"/>
    <property type="match status" value="1"/>
</dbReference>
<comment type="pathway">
    <text evidence="2 7">Isoprenoid biosynthesis; isopentenyl diphosphate biosynthesis via DXP pathway; isopentenyl diphosphate from 1-deoxy-D-xylulose 5-phosphate: step 2/6.</text>
</comment>
<dbReference type="InterPro" id="IPR018294">
    <property type="entry name" value="ISPD_synthase_CS"/>
</dbReference>
<dbReference type="AlphaFoldDB" id="A0A7C5DV13"/>
<reference evidence="8" key="1">
    <citation type="journal article" date="2020" name="mSystems">
        <title>Genome- and Community-Level Interaction Insights into Carbon Utilization and Element Cycling Functions of Hydrothermarchaeota in Hydrothermal Sediment.</title>
        <authorList>
            <person name="Zhou Z."/>
            <person name="Liu Y."/>
            <person name="Xu W."/>
            <person name="Pan J."/>
            <person name="Luo Z.H."/>
            <person name="Li M."/>
        </authorList>
    </citation>
    <scope>NUCLEOTIDE SEQUENCE [LARGE SCALE GENOMIC DNA]</scope>
    <source>
        <strain evidence="8">HyVt-80</strain>
    </source>
</reference>
<dbReference type="InterPro" id="IPR034683">
    <property type="entry name" value="IspD/TarI"/>
</dbReference>
<keyword evidence="5 7" id="KW-0548">Nucleotidyltransferase</keyword>
<feature type="site" description="Transition state stabilizer" evidence="7">
    <location>
        <position position="15"/>
    </location>
</feature>
<dbReference type="NCBIfam" id="TIGR00453">
    <property type="entry name" value="ispD"/>
    <property type="match status" value="1"/>
</dbReference>
<dbReference type="InterPro" id="IPR029044">
    <property type="entry name" value="Nucleotide-diphossugar_trans"/>
</dbReference>
<dbReference type="UniPathway" id="UPA00056">
    <property type="reaction ID" value="UER00093"/>
</dbReference>
<comment type="function">
    <text evidence="7">Catalyzes the formation of 4-diphosphocytidyl-2-C-methyl-D-erythritol from CTP and 2-C-methyl-D-erythritol 4-phosphate (MEP).</text>
</comment>
<feature type="site" description="Positions MEP for the nucleophilic attack" evidence="7">
    <location>
        <position position="153"/>
    </location>
</feature>
<comment type="catalytic activity">
    <reaction evidence="1 7">
        <text>2-C-methyl-D-erythritol 4-phosphate + CTP + H(+) = 4-CDP-2-C-methyl-D-erythritol + diphosphate</text>
        <dbReference type="Rhea" id="RHEA:13429"/>
        <dbReference type="ChEBI" id="CHEBI:15378"/>
        <dbReference type="ChEBI" id="CHEBI:33019"/>
        <dbReference type="ChEBI" id="CHEBI:37563"/>
        <dbReference type="ChEBI" id="CHEBI:57823"/>
        <dbReference type="ChEBI" id="CHEBI:58262"/>
        <dbReference type="EC" id="2.7.7.60"/>
    </reaction>
</comment>
<feature type="site" description="Transition state stabilizer" evidence="7">
    <location>
        <position position="22"/>
    </location>
</feature>
<dbReference type="CDD" id="cd02516">
    <property type="entry name" value="CDP-ME_synthetase"/>
    <property type="match status" value="1"/>
</dbReference>
<dbReference type="FunFam" id="3.90.550.10:FF:000003">
    <property type="entry name" value="2-C-methyl-D-erythritol 4-phosphate cytidylyltransferase"/>
    <property type="match status" value="1"/>
</dbReference>